<evidence type="ECO:0000256" key="2">
    <source>
        <dbReference type="ARBA" id="ARBA00022723"/>
    </source>
</evidence>
<evidence type="ECO:0000313" key="7">
    <source>
        <dbReference type="Proteomes" id="UP001189429"/>
    </source>
</evidence>
<protein>
    <submittedName>
        <fullName evidence="6">Uncharacterized protein</fullName>
    </submittedName>
</protein>
<comment type="caution">
    <text evidence="6">The sequence shown here is derived from an EMBL/GenBank/DDBJ whole genome shotgun (WGS) entry which is preliminary data.</text>
</comment>
<dbReference type="PANTHER" id="PTHR43498:SF1">
    <property type="entry name" value="COB--COM HETERODISULFIDE REDUCTASE IRON-SULFUR SUBUNIT A"/>
    <property type="match status" value="1"/>
</dbReference>
<evidence type="ECO:0000256" key="1">
    <source>
        <dbReference type="ARBA" id="ARBA00022485"/>
    </source>
</evidence>
<dbReference type="SUPFAM" id="SSF51905">
    <property type="entry name" value="FAD/NAD(P)-binding domain"/>
    <property type="match status" value="1"/>
</dbReference>
<evidence type="ECO:0000256" key="4">
    <source>
        <dbReference type="ARBA" id="ARBA00023004"/>
    </source>
</evidence>
<keyword evidence="3" id="KW-0560">Oxidoreductase</keyword>
<keyword evidence="4" id="KW-0408">Iron</keyword>
<keyword evidence="7" id="KW-1185">Reference proteome</keyword>
<name>A0ABN9WSL7_9DINO</name>
<keyword evidence="5" id="KW-0411">Iron-sulfur</keyword>
<dbReference type="Pfam" id="PF12831">
    <property type="entry name" value="FAD_oxidored"/>
    <property type="match status" value="1"/>
</dbReference>
<dbReference type="InterPro" id="IPR039650">
    <property type="entry name" value="HdrA-like"/>
</dbReference>
<reference evidence="6" key="1">
    <citation type="submission" date="2023-10" db="EMBL/GenBank/DDBJ databases">
        <authorList>
            <person name="Chen Y."/>
            <person name="Shah S."/>
            <person name="Dougan E. K."/>
            <person name="Thang M."/>
            <person name="Chan C."/>
        </authorList>
    </citation>
    <scope>NUCLEOTIDE SEQUENCE [LARGE SCALE GENOMIC DNA]</scope>
</reference>
<dbReference type="InterPro" id="IPR036188">
    <property type="entry name" value="FAD/NAD-bd_sf"/>
</dbReference>
<proteinExistence type="predicted"/>
<keyword evidence="2" id="KW-0479">Metal-binding</keyword>
<evidence type="ECO:0000313" key="6">
    <source>
        <dbReference type="EMBL" id="CAK0889716.1"/>
    </source>
</evidence>
<keyword evidence="1" id="KW-0004">4Fe-4S</keyword>
<evidence type="ECO:0000256" key="5">
    <source>
        <dbReference type="ARBA" id="ARBA00023014"/>
    </source>
</evidence>
<accession>A0ABN9WSL7</accession>
<evidence type="ECO:0000256" key="3">
    <source>
        <dbReference type="ARBA" id="ARBA00023002"/>
    </source>
</evidence>
<organism evidence="6 7">
    <name type="scientific">Prorocentrum cordatum</name>
    <dbReference type="NCBI Taxonomy" id="2364126"/>
    <lineage>
        <taxon>Eukaryota</taxon>
        <taxon>Sar</taxon>
        <taxon>Alveolata</taxon>
        <taxon>Dinophyceae</taxon>
        <taxon>Prorocentrales</taxon>
        <taxon>Prorocentraceae</taxon>
        <taxon>Prorocentrum</taxon>
    </lineage>
</organism>
<dbReference type="Gene3D" id="3.50.50.60">
    <property type="entry name" value="FAD/NAD(P)-binding domain"/>
    <property type="match status" value="1"/>
</dbReference>
<dbReference type="Proteomes" id="UP001189429">
    <property type="component" value="Unassembled WGS sequence"/>
</dbReference>
<dbReference type="EMBL" id="CAUYUJ010019259">
    <property type="protein sequence ID" value="CAK0889716.1"/>
    <property type="molecule type" value="Genomic_DNA"/>
</dbReference>
<dbReference type="PANTHER" id="PTHR43498">
    <property type="entry name" value="FERREDOXIN:COB-COM HETERODISULFIDE REDUCTASE SUBUNIT A"/>
    <property type="match status" value="1"/>
</dbReference>
<sequence length="699" mass="74809">MVAIIGPLLVAACVALCWWNAALLMGWARGSHTLNSLPSARIEPGAPAKTRAFDVVVYAATPAGVSAALAAKAVLGHQGSVIVLEPSGHVGGMASAGGIGLRDCEENAVRDNNSTQMQWARRNAQYYGVEAPVWQPDNWLGEQTFLTMLEEAGVELWMNSPIAEGAASVRVNQSRITSLKISRNASNPQAAAATVWVEASYVIDASYEGDVLISAGVTHTLGREAASAYNESLGGVSRGSVGQFEEPVSPYVKGTTKLLPYIQDGPDPRDRVGEADSNVQAYSYRVCLTMNRSNSVPVEAPPGYDPQDFEIARRYLLAELGANRTPRPPWGYLTYHGYPPSKSMKYDACCGPSAFGIDAVGLGRGYPNASRSQRLQIASQHRYYVQGLMWFWLTDTSVPEPLRRKHAMYGLCKDEWPDNDHFPPQLYVREAVRMVGDHVFTQKDRINALEPGGCRNDSVAVASWAIDIHEMQRVAVRGPQGRDIAYNEGLTTPAQGGRYFFELPYSLVLPKRGDLVNLAAPNCPSVTHVAFASVREEPTLWQLGQASGTAAGLAVVGGGGPLQDVAVRDIQRSLALGQQAFVHWPPRLSCSSADVASACPSSTAASITLAGAGAVEVDGTYSRSEELSDGLPVFYKASGHALSHRQGVWQVTNERGGVFYIAVAGDLDGPPEGVQSWVCGSLGVTPGPLRVQCQIGAVA</sequence>
<gene>
    <name evidence="6" type="ORF">PCOR1329_LOCUS70181</name>
</gene>